<dbReference type="Gene3D" id="1.20.120.330">
    <property type="entry name" value="Nucleotidyltransferases domain 2"/>
    <property type="match status" value="1"/>
</dbReference>
<dbReference type="Pfam" id="PF05168">
    <property type="entry name" value="HEPN"/>
    <property type="match status" value="1"/>
</dbReference>
<feature type="domain" description="HEPN" evidence="1">
    <location>
        <begin position="152"/>
        <end position="272"/>
    </location>
</feature>
<proteinExistence type="predicted"/>
<comment type="caution">
    <text evidence="2">The sequence shown here is derived from an EMBL/GenBank/DDBJ whole genome shotgun (WGS) entry which is preliminary data.</text>
</comment>
<dbReference type="EMBL" id="JAJNEC010000005">
    <property type="protein sequence ID" value="MCD2423293.1"/>
    <property type="molecule type" value="Genomic_DNA"/>
</dbReference>
<evidence type="ECO:0000259" key="1">
    <source>
        <dbReference type="PROSITE" id="PS50910"/>
    </source>
</evidence>
<organism evidence="2 3">
    <name type="scientific">Niabella pedocola</name>
    <dbReference type="NCBI Taxonomy" id="1752077"/>
    <lineage>
        <taxon>Bacteria</taxon>
        <taxon>Pseudomonadati</taxon>
        <taxon>Bacteroidota</taxon>
        <taxon>Chitinophagia</taxon>
        <taxon>Chitinophagales</taxon>
        <taxon>Chitinophagaceae</taxon>
        <taxon>Niabella</taxon>
    </lineage>
</organism>
<keyword evidence="3" id="KW-1185">Reference proteome</keyword>
<evidence type="ECO:0000313" key="2">
    <source>
        <dbReference type="EMBL" id="MCD2423293.1"/>
    </source>
</evidence>
<dbReference type="SMART" id="SM00748">
    <property type="entry name" value="HEPN"/>
    <property type="match status" value="1"/>
</dbReference>
<dbReference type="Proteomes" id="UP001199816">
    <property type="component" value="Unassembled WGS sequence"/>
</dbReference>
<dbReference type="InterPro" id="IPR007842">
    <property type="entry name" value="HEPN_dom"/>
</dbReference>
<accession>A0ABS8PSQ0</accession>
<name>A0ABS8PSQ0_9BACT</name>
<sequence length="290" mass="33118">MKPFTNGEAIALYQQQLTDVIVKIADPDMIFLLGATLHRNRCESIFNQSAPACKQLSDCTLLILLSNLANKELHEWQDKIENHCSNILPVTTLVLATPTFVEWLQAGLPFALSVWQHAPVLFDAGRICREDFPEIKASINNKEAAKQWQEGLLKAKEFLAGAELYRVRKQHKMAAFMLHQSAEQALRALLMTGTGYHANTHSIDRLLRYGSLVAHQLPEIFSRQTERDKRLFNLLQKAYIDTRYKDDYKITDEELLILTGKIRRVHEIVSDAGKRLINAPLQPELQNTFQ</sequence>
<protein>
    <submittedName>
        <fullName evidence="2">HEPN domain-containing protein</fullName>
    </submittedName>
</protein>
<gene>
    <name evidence="2" type="ORF">LQ567_11020</name>
</gene>
<dbReference type="PROSITE" id="PS50910">
    <property type="entry name" value="HEPN"/>
    <property type="match status" value="1"/>
</dbReference>
<dbReference type="RefSeq" id="WP_231004557.1">
    <property type="nucleotide sequence ID" value="NZ_JAJNEC010000005.1"/>
</dbReference>
<reference evidence="2 3" key="1">
    <citation type="submission" date="2021-11" db="EMBL/GenBank/DDBJ databases">
        <title>Genomic of Niabella pedocola.</title>
        <authorList>
            <person name="Wu T."/>
        </authorList>
    </citation>
    <scope>NUCLEOTIDE SEQUENCE [LARGE SCALE GENOMIC DNA]</scope>
    <source>
        <strain evidence="2 3">JCM 31011</strain>
    </source>
</reference>
<evidence type="ECO:0000313" key="3">
    <source>
        <dbReference type="Proteomes" id="UP001199816"/>
    </source>
</evidence>
<dbReference type="SUPFAM" id="SSF81593">
    <property type="entry name" value="Nucleotidyltransferase substrate binding subunit/domain"/>
    <property type="match status" value="1"/>
</dbReference>